<sequence length="459" mass="49741">MSFVDDFKDYYAVLGIPPDSSAEEIRKAFKSKARDFHPDKHTENKEFYSAKFQEITEANNELIDEAKKQAYDSKYRAHAERKRKYAEENASFRAMRDALSKREKEHDDQRSQKKQKTMAEQKASETKATIRRLMTEGRLKSDASSTSGVPPPSPSAPVSTGTGAQNSADTAAQTVVVKWSKRNSAINEDALRTIFVMYGDIDAVVIKKNKAMISYHTPSSALLALNYNSQQSGPAESRLEVLPLVPDSVPSTVPSSVSEPLEDLINHEDYEAQTLARLLGKRPAPTPSSTHAPAPTPPPQPPAFPSHRTSSPVTASTTSPSRSSSNHRSSASPPPPPRVATTAMDTSASAPDTDTDTAAAHAEEAEVSVSAAVPDDSLPPSDSHHSLSNGHTAHTFHVAASTPATTESSIDALAEDEGDEAQTSFRRRNSMRKRKGKIRIAAMVPGMGAETDEVDVHQE</sequence>
<dbReference type="PROSITE" id="PS00636">
    <property type="entry name" value="DNAJ_1"/>
    <property type="match status" value="1"/>
</dbReference>
<evidence type="ECO:0000256" key="3">
    <source>
        <dbReference type="ARBA" id="ARBA00022490"/>
    </source>
</evidence>
<dbReference type="CDD" id="cd06257">
    <property type="entry name" value="DnaJ"/>
    <property type="match status" value="1"/>
</dbReference>
<feature type="region of interest" description="Disordered" evidence="6">
    <location>
        <begin position="281"/>
        <end position="436"/>
    </location>
</feature>
<name>F2E3Y3_HORVV</name>
<feature type="compositionally biased region" description="Pro residues" evidence="6">
    <location>
        <begin position="294"/>
        <end position="304"/>
    </location>
</feature>
<evidence type="ECO:0000256" key="2">
    <source>
        <dbReference type="ARBA" id="ARBA00004496"/>
    </source>
</evidence>
<organism evidence="8">
    <name type="scientific">Hordeum vulgare subsp. vulgare</name>
    <name type="common">Domesticated barley</name>
    <dbReference type="NCBI Taxonomy" id="112509"/>
    <lineage>
        <taxon>Eukaryota</taxon>
        <taxon>Viridiplantae</taxon>
        <taxon>Streptophyta</taxon>
        <taxon>Embryophyta</taxon>
        <taxon>Tracheophyta</taxon>
        <taxon>Spermatophyta</taxon>
        <taxon>Magnoliopsida</taxon>
        <taxon>Liliopsida</taxon>
        <taxon>Poales</taxon>
        <taxon>Poaceae</taxon>
        <taxon>BOP clade</taxon>
        <taxon>Pooideae</taxon>
        <taxon>Triticodae</taxon>
        <taxon>Triticeae</taxon>
        <taxon>Hordeinae</taxon>
        <taxon>Hordeum</taxon>
    </lineage>
</organism>
<dbReference type="InterPro" id="IPR035979">
    <property type="entry name" value="RBD_domain_sf"/>
</dbReference>
<dbReference type="PROSITE" id="PS50076">
    <property type="entry name" value="DNAJ_2"/>
    <property type="match status" value="1"/>
</dbReference>
<feature type="compositionally biased region" description="Low complexity" evidence="6">
    <location>
        <begin position="339"/>
        <end position="360"/>
    </location>
</feature>
<dbReference type="InterPro" id="IPR036869">
    <property type="entry name" value="J_dom_sf"/>
</dbReference>
<dbReference type="PRINTS" id="PR00625">
    <property type="entry name" value="JDOMAIN"/>
</dbReference>
<feature type="region of interest" description="Disordered" evidence="6">
    <location>
        <begin position="99"/>
        <end position="169"/>
    </location>
</feature>
<feature type="compositionally biased region" description="Low complexity" evidence="6">
    <location>
        <begin position="305"/>
        <end position="331"/>
    </location>
</feature>
<feature type="compositionally biased region" description="Basic and acidic residues" evidence="6">
    <location>
        <begin position="99"/>
        <end position="125"/>
    </location>
</feature>
<evidence type="ECO:0000256" key="5">
    <source>
        <dbReference type="ARBA" id="ARBA00023242"/>
    </source>
</evidence>
<keyword evidence="4" id="KW-0143">Chaperone</keyword>
<dbReference type="SMART" id="SM00271">
    <property type="entry name" value="DnaJ"/>
    <property type="match status" value="1"/>
</dbReference>
<keyword evidence="5" id="KW-0539">Nucleus</keyword>
<dbReference type="SUPFAM" id="SSF46565">
    <property type="entry name" value="Chaperone J-domain"/>
    <property type="match status" value="1"/>
</dbReference>
<dbReference type="GO" id="GO:0003676">
    <property type="term" value="F:nucleic acid binding"/>
    <property type="evidence" value="ECO:0007669"/>
    <property type="project" value="InterPro"/>
</dbReference>
<dbReference type="Gene3D" id="3.30.70.330">
    <property type="match status" value="1"/>
</dbReference>
<dbReference type="Pfam" id="PF00226">
    <property type="entry name" value="DnaJ"/>
    <property type="match status" value="1"/>
</dbReference>
<reference evidence="8" key="1">
    <citation type="journal article" date="2011" name="Plant Physiol.">
        <title>Comprehensive sequence analysis of 24,783 barley full-length cDNAs derived from 12 clone libraries.</title>
        <authorList>
            <person name="Matsumoto T."/>
            <person name="Tanaka T."/>
            <person name="Sakai H."/>
            <person name="Amano N."/>
            <person name="Kanamori H."/>
            <person name="Kurita K."/>
            <person name="Kikuta A."/>
            <person name="Kamiya K."/>
            <person name="Yamamoto M."/>
            <person name="Ikawa H."/>
            <person name="Fujii N."/>
            <person name="Hori K."/>
            <person name="Itoh T."/>
            <person name="Sato K."/>
        </authorList>
    </citation>
    <scope>NUCLEOTIDE SEQUENCE</scope>
    <source>
        <tissue evidence="8">Shoot and root</tissue>
    </source>
</reference>
<dbReference type="InterPro" id="IPR001623">
    <property type="entry name" value="DnaJ_domain"/>
</dbReference>
<feature type="compositionally biased region" description="Low complexity" evidence="6">
    <location>
        <begin position="367"/>
        <end position="381"/>
    </location>
</feature>
<dbReference type="InterPro" id="IPR012677">
    <property type="entry name" value="Nucleotide-bd_a/b_plait_sf"/>
</dbReference>
<dbReference type="SUPFAM" id="SSF54928">
    <property type="entry name" value="RNA-binding domain, RBD"/>
    <property type="match status" value="1"/>
</dbReference>
<protein>
    <submittedName>
        <fullName evidence="8">Predicted protein</fullName>
    </submittedName>
</protein>
<comment type="subcellular location">
    <subcellularLocation>
        <location evidence="2">Cytoplasm</location>
    </subcellularLocation>
    <subcellularLocation>
        <location evidence="1">Nucleus</location>
    </subcellularLocation>
</comment>
<dbReference type="GO" id="GO:0005783">
    <property type="term" value="C:endoplasmic reticulum"/>
    <property type="evidence" value="ECO:0007669"/>
    <property type="project" value="UniProtKB-ARBA"/>
</dbReference>
<dbReference type="PANTHER" id="PTHR44313:SF1">
    <property type="entry name" value="DNAJ HOMOLOG SUBFAMILY C MEMBER 17"/>
    <property type="match status" value="1"/>
</dbReference>
<dbReference type="InterPro" id="IPR052094">
    <property type="entry name" value="Pre-mRNA-splicing_ERAD"/>
</dbReference>
<evidence type="ECO:0000256" key="6">
    <source>
        <dbReference type="SAM" id="MobiDB-lite"/>
    </source>
</evidence>
<evidence type="ECO:0000256" key="4">
    <source>
        <dbReference type="ARBA" id="ARBA00023186"/>
    </source>
</evidence>
<feature type="compositionally biased region" description="Basic residues" evidence="6">
    <location>
        <begin position="425"/>
        <end position="436"/>
    </location>
</feature>
<dbReference type="GO" id="GO:0005634">
    <property type="term" value="C:nucleus"/>
    <property type="evidence" value="ECO:0007669"/>
    <property type="project" value="UniProtKB-SubCell"/>
</dbReference>
<keyword evidence="3" id="KW-0963">Cytoplasm</keyword>
<dbReference type="AlphaFoldDB" id="F2E3Y3"/>
<dbReference type="InterPro" id="IPR018253">
    <property type="entry name" value="DnaJ_domain_CS"/>
</dbReference>
<feature type="domain" description="J" evidence="7">
    <location>
        <begin position="9"/>
        <end position="75"/>
    </location>
</feature>
<proteinExistence type="evidence at transcript level"/>
<dbReference type="Gene3D" id="1.10.287.110">
    <property type="entry name" value="DnaJ domain"/>
    <property type="match status" value="1"/>
</dbReference>
<dbReference type="EMBL" id="AK370857">
    <property type="protein sequence ID" value="BAK02055.1"/>
    <property type="molecule type" value="mRNA"/>
</dbReference>
<evidence type="ECO:0000259" key="7">
    <source>
        <dbReference type="PROSITE" id="PS50076"/>
    </source>
</evidence>
<evidence type="ECO:0000313" key="8">
    <source>
        <dbReference type="EMBL" id="BAK02055.1"/>
    </source>
</evidence>
<evidence type="ECO:0000256" key="1">
    <source>
        <dbReference type="ARBA" id="ARBA00004123"/>
    </source>
</evidence>
<dbReference type="PANTHER" id="PTHR44313">
    <property type="entry name" value="DNAJ HOMOLOG SUBFAMILY C MEMBER 17"/>
    <property type="match status" value="1"/>
</dbReference>
<accession>F2E3Y3</accession>